<feature type="region of interest" description="Disordered" evidence="1">
    <location>
        <begin position="102"/>
        <end position="144"/>
    </location>
</feature>
<feature type="compositionally biased region" description="Acidic residues" evidence="1">
    <location>
        <begin position="122"/>
        <end position="143"/>
    </location>
</feature>
<proteinExistence type="predicted"/>
<feature type="compositionally biased region" description="Polar residues" evidence="1">
    <location>
        <begin position="106"/>
        <end position="117"/>
    </location>
</feature>
<dbReference type="AlphaFoldDB" id="A0ABC9HFH2"/>
<sequence length="514" mass="56120">MPTGPSSGIMAPDASLLLVRRQVATAQTKRASFLPAGSISMVTDWKLKLVEALEMTKLPGRKSSLPTGFAEGDHTLSSMQSKCVVDGTPIVASVAPVCTTTSTTTKQSSGKIFSPVSSFDRADEEDAGQEADWDSDEGEDEDVANPVNFSASRLNPLQLLNRAMELGACSTVRHYRRSMLSQPPYSRSRQQFQVGEPGSGSNEDPHLPDGYTLSNLRPKPKHGSFAGHPHALLGQQLDSDTVDPRHMSLQHIVRSPGRLLRDSVVGQEVSTSVSIIPSVFNSESNVSQVNQSNLLGRLWRKQAHLSSLASLEDDEDADEATTDGGTLQLDGRRSSRINRLGSAPRPGVRRQHGMTEYDPPSISSYLDSMSVEALSRSIGSRYPPSTQFAPTDSHVHMESPQRRLPPNTGFRQVIVPNVPPSDSLQIQSVTATRTVRVQKPNERDISFVKRGPRTATNMLRARRSDLEDTFSESRFHLKYSLSDLSQTEDGARSESGSRCQSRDTTDVTQGSIQL</sequence>
<organism evidence="2 3">
    <name type="scientific">Fasciola hepatica</name>
    <name type="common">Liver fluke</name>
    <dbReference type="NCBI Taxonomy" id="6192"/>
    <lineage>
        <taxon>Eukaryota</taxon>
        <taxon>Metazoa</taxon>
        <taxon>Spiralia</taxon>
        <taxon>Lophotrochozoa</taxon>
        <taxon>Platyhelminthes</taxon>
        <taxon>Trematoda</taxon>
        <taxon>Digenea</taxon>
        <taxon>Plagiorchiida</taxon>
        <taxon>Echinostomata</taxon>
        <taxon>Echinostomatoidea</taxon>
        <taxon>Fasciolidae</taxon>
        <taxon>Fasciola</taxon>
    </lineage>
</organism>
<reference evidence="2 3" key="1">
    <citation type="submission" date="2024-08" db="EMBL/GenBank/DDBJ databases">
        <authorList>
            <person name="Paterson S."/>
        </authorList>
    </citation>
    <scope>NUCLEOTIDE SEQUENCE [LARGE SCALE GENOMIC DNA]</scope>
</reference>
<feature type="region of interest" description="Disordered" evidence="1">
    <location>
        <begin position="310"/>
        <end position="361"/>
    </location>
</feature>
<dbReference type="Proteomes" id="UP001189180">
    <property type="component" value="Unassembled WGS sequence"/>
</dbReference>
<name>A0ABC9HFH2_FASHE</name>
<feature type="region of interest" description="Disordered" evidence="1">
    <location>
        <begin position="180"/>
        <end position="230"/>
    </location>
</feature>
<feature type="compositionally biased region" description="Polar residues" evidence="1">
    <location>
        <begin position="482"/>
        <end position="499"/>
    </location>
</feature>
<accession>A0ABC9HFH2</accession>
<comment type="caution">
    <text evidence="2">The sequence shown here is derived from an EMBL/GenBank/DDBJ whole genome shotgun (WGS) entry which is preliminary data.</text>
</comment>
<protein>
    <submittedName>
        <fullName evidence="2">Uncharacterized protein</fullName>
    </submittedName>
</protein>
<evidence type="ECO:0000313" key="2">
    <source>
        <dbReference type="EMBL" id="CAM0512215.1"/>
    </source>
</evidence>
<evidence type="ECO:0000313" key="3">
    <source>
        <dbReference type="Proteomes" id="UP001189180"/>
    </source>
</evidence>
<feature type="compositionally biased region" description="Acidic residues" evidence="1">
    <location>
        <begin position="311"/>
        <end position="321"/>
    </location>
</feature>
<feature type="compositionally biased region" description="Polar residues" evidence="1">
    <location>
        <begin position="180"/>
        <end position="193"/>
    </location>
</feature>
<feature type="region of interest" description="Disordered" evidence="1">
    <location>
        <begin position="481"/>
        <end position="514"/>
    </location>
</feature>
<dbReference type="EMBL" id="CANUEZ050000199">
    <property type="protein sequence ID" value="CAM0512215.1"/>
    <property type="molecule type" value="Genomic_DNA"/>
</dbReference>
<evidence type="ECO:0000256" key="1">
    <source>
        <dbReference type="SAM" id="MobiDB-lite"/>
    </source>
</evidence>
<gene>
    <name evidence="2" type="ORF">FHB240107_LOCUS6552</name>
</gene>
<keyword evidence="3" id="KW-1185">Reference proteome</keyword>
<feature type="region of interest" description="Disordered" evidence="1">
    <location>
        <begin position="381"/>
        <end position="405"/>
    </location>
</feature>